<dbReference type="Proteomes" id="UP000053144">
    <property type="component" value="Chromosome 11"/>
</dbReference>
<evidence type="ECO:0000313" key="2">
    <source>
        <dbReference type="EMBL" id="KOM57942.1"/>
    </source>
</evidence>
<sequence>MGNRLCEPLGKLGFLSQWKLGLAGQHVNWALQASMGNGISGPMWNLGLAGQHENWTLQASMGNGICELLWKWGFLGQWKLGLAGQHGNWALQAKRPGLWTSPVAMTGIVDTVAESLAINRLPFSVGRRFILLSLSLLFSLSLSIFLSLFPERPSRASEFCEAPPSLPSKASESSNKLLPVCLPLPETGWVIMKAPKLLDLFPIPIIIDGETEIHPPPPVTFRARAPSTELSLRPPQPAREFFFY</sequence>
<gene>
    <name evidence="2" type="ORF">LR48_Vigan11g097500</name>
</gene>
<evidence type="ECO:0000256" key="1">
    <source>
        <dbReference type="SAM" id="Phobius"/>
    </source>
</evidence>
<keyword evidence="1" id="KW-1133">Transmembrane helix</keyword>
<keyword evidence="1" id="KW-0812">Transmembrane</keyword>
<accession>A0A0L9VSX9</accession>
<evidence type="ECO:0000313" key="3">
    <source>
        <dbReference type="Proteomes" id="UP000053144"/>
    </source>
</evidence>
<dbReference type="EMBL" id="CM003381">
    <property type="protein sequence ID" value="KOM57942.1"/>
    <property type="molecule type" value="Genomic_DNA"/>
</dbReference>
<proteinExistence type="predicted"/>
<feature type="transmembrane region" description="Helical" evidence="1">
    <location>
        <begin position="129"/>
        <end position="149"/>
    </location>
</feature>
<name>A0A0L9VSX9_PHAAN</name>
<protein>
    <submittedName>
        <fullName evidence="2">Uncharacterized protein</fullName>
    </submittedName>
</protein>
<keyword evidence="1" id="KW-0472">Membrane</keyword>
<dbReference type="AlphaFoldDB" id="A0A0L9VSX9"/>
<organism evidence="2 3">
    <name type="scientific">Phaseolus angularis</name>
    <name type="common">Azuki bean</name>
    <name type="synonym">Vigna angularis</name>
    <dbReference type="NCBI Taxonomy" id="3914"/>
    <lineage>
        <taxon>Eukaryota</taxon>
        <taxon>Viridiplantae</taxon>
        <taxon>Streptophyta</taxon>
        <taxon>Embryophyta</taxon>
        <taxon>Tracheophyta</taxon>
        <taxon>Spermatophyta</taxon>
        <taxon>Magnoliopsida</taxon>
        <taxon>eudicotyledons</taxon>
        <taxon>Gunneridae</taxon>
        <taxon>Pentapetalae</taxon>
        <taxon>rosids</taxon>
        <taxon>fabids</taxon>
        <taxon>Fabales</taxon>
        <taxon>Fabaceae</taxon>
        <taxon>Papilionoideae</taxon>
        <taxon>50 kb inversion clade</taxon>
        <taxon>NPAAA clade</taxon>
        <taxon>indigoferoid/millettioid clade</taxon>
        <taxon>Phaseoleae</taxon>
        <taxon>Vigna</taxon>
    </lineage>
</organism>
<reference evidence="3" key="1">
    <citation type="journal article" date="2015" name="Proc. Natl. Acad. Sci. U.S.A.">
        <title>Genome sequencing of adzuki bean (Vigna angularis) provides insight into high starch and low fat accumulation and domestication.</title>
        <authorList>
            <person name="Yang K."/>
            <person name="Tian Z."/>
            <person name="Chen C."/>
            <person name="Luo L."/>
            <person name="Zhao B."/>
            <person name="Wang Z."/>
            <person name="Yu L."/>
            <person name="Li Y."/>
            <person name="Sun Y."/>
            <person name="Li W."/>
            <person name="Chen Y."/>
            <person name="Li Y."/>
            <person name="Zhang Y."/>
            <person name="Ai D."/>
            <person name="Zhao J."/>
            <person name="Shang C."/>
            <person name="Ma Y."/>
            <person name="Wu B."/>
            <person name="Wang M."/>
            <person name="Gao L."/>
            <person name="Sun D."/>
            <person name="Zhang P."/>
            <person name="Guo F."/>
            <person name="Wang W."/>
            <person name="Li Y."/>
            <person name="Wang J."/>
            <person name="Varshney R.K."/>
            <person name="Wang J."/>
            <person name="Ling H.Q."/>
            <person name="Wan P."/>
        </authorList>
    </citation>
    <scope>NUCLEOTIDE SEQUENCE</scope>
    <source>
        <strain evidence="3">cv. Jingnong 6</strain>
    </source>
</reference>
<dbReference type="Gramene" id="KOM57942">
    <property type="protein sequence ID" value="KOM57942"/>
    <property type="gene ID" value="LR48_Vigan11g097500"/>
</dbReference>